<gene>
    <name evidence="2" type="ORF">YM304_37010</name>
</gene>
<protein>
    <submittedName>
        <fullName evidence="2">Uncharacterized protein</fullName>
    </submittedName>
</protein>
<feature type="transmembrane region" description="Helical" evidence="1">
    <location>
        <begin position="312"/>
        <end position="334"/>
    </location>
</feature>
<dbReference type="KEGG" id="aym:YM304_37010"/>
<feature type="transmembrane region" description="Helical" evidence="1">
    <location>
        <begin position="220"/>
        <end position="237"/>
    </location>
</feature>
<dbReference type="EMBL" id="AP012057">
    <property type="protein sequence ID" value="BAN04015.1"/>
    <property type="molecule type" value="Genomic_DNA"/>
</dbReference>
<accession>A0A6C7EG99</accession>
<reference evidence="2 3" key="1">
    <citation type="journal article" date="2013" name="Int. J. Syst. Evol. Microbiol.">
        <title>Ilumatobacter nonamiense sp. nov. and Ilumatobacter coccineum sp. nov., isolated from seashore sand.</title>
        <authorList>
            <person name="Matsumoto A."/>
            <person name="Kasai H."/>
            <person name="Matsuo Y."/>
            <person name="Shizuri Y."/>
            <person name="Ichikawa N."/>
            <person name="Fujita N."/>
            <person name="Omura S."/>
            <person name="Takahashi Y."/>
        </authorList>
    </citation>
    <scope>NUCLEOTIDE SEQUENCE [LARGE SCALE GENOMIC DNA]</scope>
    <source>
        <strain evidence="3">NBRC 103263 / KCTC 29153 / YM16-304</strain>
    </source>
</reference>
<evidence type="ECO:0000313" key="2">
    <source>
        <dbReference type="EMBL" id="BAN04015.1"/>
    </source>
</evidence>
<dbReference type="RefSeq" id="WP_015443262.1">
    <property type="nucleotide sequence ID" value="NC_020520.1"/>
</dbReference>
<keyword evidence="3" id="KW-1185">Reference proteome</keyword>
<name>A0A6C7EG99_ILUCY</name>
<dbReference type="Proteomes" id="UP000011863">
    <property type="component" value="Chromosome"/>
</dbReference>
<keyword evidence="1" id="KW-0812">Transmembrane</keyword>
<feature type="transmembrane region" description="Helical" evidence="1">
    <location>
        <begin position="274"/>
        <end position="292"/>
    </location>
</feature>
<sequence>MTLVIGRPPATRQRLAAVFAALIVVLGIGDTVFADPAGPTDYRSEIVSIEPPTPSIAVEILGGDSFVELTAAPGTEVVLDGYDAEPYLWFQTDGTVLENRASRTAYLNESRYGSDVPPDVSADAEPDWVEVGDAGRYAWHDHRAHWMQPIRPAGKSPGDQIVEAVIPMVVDGGDVLVTVSSTWLAEPSPVPLGLGVLAGLTIAAIGIGVGVVGRRAGWRFAVVPLAVLTLVVGWLQFRSLPSETGPRLVWWALPALATAAASVAVWFTRRDRFVASAATLIAGSQLAIWGWIKRDGLTAAIVPTDAPGWLDRATTVAGLVGGAAVAAIALWELFAGSRELPASG</sequence>
<keyword evidence="1" id="KW-0472">Membrane</keyword>
<evidence type="ECO:0000256" key="1">
    <source>
        <dbReference type="SAM" id="Phobius"/>
    </source>
</evidence>
<organism evidence="2 3">
    <name type="scientific">Ilumatobacter coccineus (strain NBRC 103263 / KCTC 29153 / YM16-304)</name>
    <dbReference type="NCBI Taxonomy" id="1313172"/>
    <lineage>
        <taxon>Bacteria</taxon>
        <taxon>Bacillati</taxon>
        <taxon>Actinomycetota</taxon>
        <taxon>Acidimicrobiia</taxon>
        <taxon>Acidimicrobiales</taxon>
        <taxon>Ilumatobacteraceae</taxon>
        <taxon>Ilumatobacter</taxon>
    </lineage>
</organism>
<feature type="transmembrane region" description="Helical" evidence="1">
    <location>
        <begin position="192"/>
        <end position="213"/>
    </location>
</feature>
<proteinExistence type="predicted"/>
<feature type="transmembrane region" description="Helical" evidence="1">
    <location>
        <begin position="249"/>
        <end position="267"/>
    </location>
</feature>
<keyword evidence="1" id="KW-1133">Transmembrane helix</keyword>
<dbReference type="AlphaFoldDB" id="A0A6C7EG99"/>
<evidence type="ECO:0000313" key="3">
    <source>
        <dbReference type="Proteomes" id="UP000011863"/>
    </source>
</evidence>